<name>A0A0K9YJ72_9BACL</name>
<gene>
    <name evidence="10" type="ORF">ADS79_32880</name>
</gene>
<dbReference type="STRING" id="54915.ADS79_32880"/>
<dbReference type="SUPFAM" id="SSF161098">
    <property type="entry name" value="MetI-like"/>
    <property type="match status" value="1"/>
</dbReference>
<evidence type="ECO:0000313" key="10">
    <source>
        <dbReference type="EMBL" id="KNB68757.1"/>
    </source>
</evidence>
<dbReference type="RefSeq" id="WP_049742690.1">
    <property type="nucleotide sequence ID" value="NZ_JBCNIY010000028.1"/>
</dbReference>
<dbReference type="InterPro" id="IPR035906">
    <property type="entry name" value="MetI-like_sf"/>
</dbReference>
<dbReference type="PATRIC" id="fig|54915.3.peg.692"/>
<feature type="transmembrane region" description="Helical" evidence="8">
    <location>
        <begin position="261"/>
        <end position="281"/>
    </location>
</feature>
<evidence type="ECO:0000256" key="1">
    <source>
        <dbReference type="ARBA" id="ARBA00004651"/>
    </source>
</evidence>
<sequence>MGTDGRGDSSLLNKKPVKLLALPAIVWMGALFVLPMLLIAALSFLKRGTYGQVVYEFTLNNYIRIWDPLYGQIFWDTMVVAILTTLLSILSGYPLAYYISRLEQSKQKIWLLLVMIPFWINFLVRSYAWVIILRSQGVVNTMLQSMGIISEPLPLLYNSGSVLLGMVYTLVPFMVLPIYVSLEQMDRRKLEAAYDLGATPWKAFWHVTLPMTKTGVVTGSILVFVSSIGMFVVPDVMGGAKSALIGNVIQNQFLSARDWPFGSALSIVLMLLSMLLILLYFRATKASESKEGAA</sequence>
<evidence type="ECO:0000256" key="4">
    <source>
        <dbReference type="ARBA" id="ARBA00022475"/>
    </source>
</evidence>
<evidence type="ECO:0000256" key="2">
    <source>
        <dbReference type="ARBA" id="ARBA00007069"/>
    </source>
</evidence>
<organism evidence="10 11">
    <name type="scientific">Brevibacillus reuszeri</name>
    <dbReference type="NCBI Taxonomy" id="54915"/>
    <lineage>
        <taxon>Bacteria</taxon>
        <taxon>Bacillati</taxon>
        <taxon>Bacillota</taxon>
        <taxon>Bacilli</taxon>
        <taxon>Bacillales</taxon>
        <taxon>Paenibacillaceae</taxon>
        <taxon>Brevibacillus</taxon>
    </lineage>
</organism>
<dbReference type="InterPro" id="IPR000515">
    <property type="entry name" value="MetI-like"/>
</dbReference>
<feature type="transmembrane region" description="Helical" evidence="8">
    <location>
        <begin position="109"/>
        <end position="132"/>
    </location>
</feature>
<feature type="transmembrane region" description="Helical" evidence="8">
    <location>
        <begin position="20"/>
        <end position="45"/>
    </location>
</feature>
<keyword evidence="3 8" id="KW-0813">Transport</keyword>
<feature type="domain" description="ABC transmembrane type-1" evidence="9">
    <location>
        <begin position="74"/>
        <end position="280"/>
    </location>
</feature>
<dbReference type="PROSITE" id="PS50928">
    <property type="entry name" value="ABC_TM1"/>
    <property type="match status" value="1"/>
</dbReference>
<protein>
    <submittedName>
        <fullName evidence="10">ABC transporter permease</fullName>
    </submittedName>
</protein>
<feature type="transmembrane region" description="Helical" evidence="8">
    <location>
        <begin position="214"/>
        <end position="233"/>
    </location>
</feature>
<evidence type="ECO:0000256" key="3">
    <source>
        <dbReference type="ARBA" id="ARBA00022448"/>
    </source>
</evidence>
<comment type="similarity">
    <text evidence="2">Belongs to the binding-protein-dependent transport system permease family. CysTW subfamily.</text>
</comment>
<dbReference type="GO" id="GO:0055085">
    <property type="term" value="P:transmembrane transport"/>
    <property type="evidence" value="ECO:0007669"/>
    <property type="project" value="InterPro"/>
</dbReference>
<evidence type="ECO:0000313" key="11">
    <source>
        <dbReference type="Proteomes" id="UP000036834"/>
    </source>
</evidence>
<comment type="subcellular location">
    <subcellularLocation>
        <location evidence="1 8">Cell membrane</location>
        <topology evidence="1 8">Multi-pass membrane protein</topology>
    </subcellularLocation>
</comment>
<evidence type="ECO:0000256" key="8">
    <source>
        <dbReference type="RuleBase" id="RU363032"/>
    </source>
</evidence>
<dbReference type="Gene3D" id="1.10.3720.10">
    <property type="entry name" value="MetI-like"/>
    <property type="match status" value="1"/>
</dbReference>
<evidence type="ECO:0000259" key="9">
    <source>
        <dbReference type="PROSITE" id="PS50928"/>
    </source>
</evidence>
<evidence type="ECO:0000256" key="6">
    <source>
        <dbReference type="ARBA" id="ARBA00022989"/>
    </source>
</evidence>
<dbReference type="CDD" id="cd06261">
    <property type="entry name" value="TM_PBP2"/>
    <property type="match status" value="1"/>
</dbReference>
<comment type="caution">
    <text evidence="10">The sequence shown here is derived from an EMBL/GenBank/DDBJ whole genome shotgun (WGS) entry which is preliminary data.</text>
</comment>
<keyword evidence="6 8" id="KW-1133">Transmembrane helix</keyword>
<accession>A0A0K9YJ72</accession>
<dbReference type="GO" id="GO:0005886">
    <property type="term" value="C:plasma membrane"/>
    <property type="evidence" value="ECO:0007669"/>
    <property type="project" value="UniProtKB-SubCell"/>
</dbReference>
<dbReference type="Proteomes" id="UP000036834">
    <property type="component" value="Unassembled WGS sequence"/>
</dbReference>
<dbReference type="PANTHER" id="PTHR42929:SF1">
    <property type="entry name" value="INNER MEMBRANE ABC TRANSPORTER PERMEASE PROTEIN YDCU-RELATED"/>
    <property type="match status" value="1"/>
</dbReference>
<reference evidence="11" key="1">
    <citation type="submission" date="2015-07" db="EMBL/GenBank/DDBJ databases">
        <title>Genome sequencing project for genomic taxonomy and phylogenomics of Bacillus-like bacteria.</title>
        <authorList>
            <person name="Liu B."/>
            <person name="Wang J."/>
            <person name="Zhu Y."/>
            <person name="Liu G."/>
            <person name="Chen Q."/>
            <person name="Chen Z."/>
            <person name="Lan J."/>
            <person name="Che J."/>
            <person name="Ge C."/>
            <person name="Shi H."/>
            <person name="Pan Z."/>
            <person name="Liu X."/>
        </authorList>
    </citation>
    <scope>NUCLEOTIDE SEQUENCE [LARGE SCALE GENOMIC DNA]</scope>
    <source>
        <strain evidence="11">DSM 9887</strain>
    </source>
</reference>
<dbReference type="EMBL" id="LGIQ01000017">
    <property type="protein sequence ID" value="KNB68757.1"/>
    <property type="molecule type" value="Genomic_DNA"/>
</dbReference>
<keyword evidence="5 8" id="KW-0812">Transmembrane</keyword>
<keyword evidence="7 8" id="KW-0472">Membrane</keyword>
<evidence type="ECO:0000256" key="7">
    <source>
        <dbReference type="ARBA" id="ARBA00023136"/>
    </source>
</evidence>
<dbReference type="Pfam" id="PF00528">
    <property type="entry name" value="BPD_transp_1"/>
    <property type="match status" value="1"/>
</dbReference>
<keyword evidence="4" id="KW-1003">Cell membrane</keyword>
<feature type="transmembrane region" description="Helical" evidence="8">
    <location>
        <begin position="162"/>
        <end position="182"/>
    </location>
</feature>
<dbReference type="AlphaFoldDB" id="A0A0K9YJ72"/>
<dbReference type="PANTHER" id="PTHR42929">
    <property type="entry name" value="INNER MEMBRANE ABC TRANSPORTER PERMEASE PROTEIN YDCU-RELATED-RELATED"/>
    <property type="match status" value="1"/>
</dbReference>
<feature type="transmembrane region" description="Helical" evidence="8">
    <location>
        <begin position="73"/>
        <end position="97"/>
    </location>
</feature>
<evidence type="ECO:0000256" key="5">
    <source>
        <dbReference type="ARBA" id="ARBA00022692"/>
    </source>
</evidence>
<proteinExistence type="inferred from homology"/>